<dbReference type="KEGG" id="toy:FO059_10750"/>
<evidence type="ECO:0000256" key="2">
    <source>
        <dbReference type="ARBA" id="ARBA00023163"/>
    </source>
</evidence>
<name>A0A516X864_9ACTN</name>
<dbReference type="InterPro" id="IPR051534">
    <property type="entry name" value="CBASS_pafABC_assoc_protein"/>
</dbReference>
<dbReference type="PIRSF" id="PIRSF016838">
    <property type="entry name" value="PafC"/>
    <property type="match status" value="1"/>
</dbReference>
<dbReference type="PROSITE" id="PS51000">
    <property type="entry name" value="HTH_DEOR_2"/>
    <property type="match status" value="1"/>
</dbReference>
<evidence type="ECO:0000259" key="3">
    <source>
        <dbReference type="PROSITE" id="PS51000"/>
    </source>
</evidence>
<dbReference type="InterPro" id="IPR013196">
    <property type="entry name" value="HTH_11"/>
</dbReference>
<dbReference type="EMBL" id="CP041765">
    <property type="protein sequence ID" value="QDQ99256.1"/>
    <property type="molecule type" value="Genomic_DNA"/>
</dbReference>
<dbReference type="InterPro" id="IPR036388">
    <property type="entry name" value="WH-like_DNA-bd_sf"/>
</dbReference>
<accession>A0A516X864</accession>
<keyword evidence="5" id="KW-1185">Reference proteome</keyword>
<keyword evidence="2" id="KW-0804">Transcription</keyword>
<dbReference type="GO" id="GO:0003700">
    <property type="term" value="F:DNA-binding transcription factor activity"/>
    <property type="evidence" value="ECO:0007669"/>
    <property type="project" value="InterPro"/>
</dbReference>
<evidence type="ECO:0000313" key="4">
    <source>
        <dbReference type="EMBL" id="QDQ99256.1"/>
    </source>
</evidence>
<feature type="domain" description="HTH deoR-type" evidence="3">
    <location>
        <begin position="8"/>
        <end position="67"/>
    </location>
</feature>
<dbReference type="Pfam" id="PF13280">
    <property type="entry name" value="WYL"/>
    <property type="match status" value="1"/>
</dbReference>
<proteinExistence type="predicted"/>
<reference evidence="4 5" key="1">
    <citation type="submission" date="2019-07" db="EMBL/GenBank/DDBJ databases">
        <title>Tomitella cavernea sp. nov., an actinomycete isolated from soil.</title>
        <authorList>
            <person name="Cheng J."/>
        </authorList>
    </citation>
    <scope>NUCLEOTIDE SEQUENCE [LARGE SCALE GENOMIC DNA]</scope>
    <source>
        <strain evidence="4 5">HY188</strain>
    </source>
</reference>
<dbReference type="InterPro" id="IPR001034">
    <property type="entry name" value="DeoR_HTH"/>
</dbReference>
<dbReference type="InterPro" id="IPR057727">
    <property type="entry name" value="WCX_dom"/>
</dbReference>
<sequence>MIGVMADTTARALQLLELLQSAQMRTVAEIAERLGVDERTVRRDVKRLHDLGVPVETLRGRYGGYRLAPGQRVLPLMFSDKEAVAVILGLVRAQSAAHDPEIAEQTALAKITRALPTADVARVETLLAVMTRTSRRERVAPDPGVMLTLAEAVDLRRVVDLRYLSGDDVPTRREIHPYGLVTHSGRWYLVAFDTGRQEERTFRVDRIRTARSLPTTFAPSQHPGMGSHLLDIFADADYQWQVVLRIRETEEHIRAQLPRSVARLEQLGRASDEPRDGALPWHRVEIHAESLDWLPSVIAALGCEVVIERPDELRDRVRTAAARMLHACQRRAKSDPYVTGEL</sequence>
<dbReference type="InterPro" id="IPR026881">
    <property type="entry name" value="WYL_dom"/>
</dbReference>
<dbReference type="PANTHER" id="PTHR34580">
    <property type="match status" value="1"/>
</dbReference>
<dbReference type="Pfam" id="PF08279">
    <property type="entry name" value="HTH_11"/>
    <property type="match status" value="1"/>
</dbReference>
<keyword evidence="1" id="KW-0805">Transcription regulation</keyword>
<protein>
    <submittedName>
        <fullName evidence="4">YafY family transcriptional regulator</fullName>
    </submittedName>
</protein>
<dbReference type="PROSITE" id="PS52050">
    <property type="entry name" value="WYL"/>
    <property type="match status" value="1"/>
</dbReference>
<dbReference type="AlphaFoldDB" id="A0A516X864"/>
<dbReference type="PANTHER" id="PTHR34580:SF3">
    <property type="entry name" value="PROTEIN PAFB"/>
    <property type="match status" value="1"/>
</dbReference>
<dbReference type="InterPro" id="IPR028349">
    <property type="entry name" value="PafC-like"/>
</dbReference>
<dbReference type="Gene3D" id="1.10.10.10">
    <property type="entry name" value="Winged helix-like DNA-binding domain superfamily/Winged helix DNA-binding domain"/>
    <property type="match status" value="1"/>
</dbReference>
<dbReference type="InterPro" id="IPR011991">
    <property type="entry name" value="ArsR-like_HTH"/>
</dbReference>
<dbReference type="Proteomes" id="UP000317344">
    <property type="component" value="Chromosome"/>
</dbReference>
<gene>
    <name evidence="4" type="ORF">FO059_10750</name>
</gene>
<evidence type="ECO:0000256" key="1">
    <source>
        <dbReference type="ARBA" id="ARBA00023015"/>
    </source>
</evidence>
<dbReference type="CDD" id="cd00090">
    <property type="entry name" value="HTH_ARSR"/>
    <property type="match status" value="1"/>
</dbReference>
<reference evidence="4 5" key="2">
    <citation type="submission" date="2019-07" db="EMBL/GenBank/DDBJ databases">
        <authorList>
            <person name="Huang Y."/>
        </authorList>
    </citation>
    <scope>NUCLEOTIDE SEQUENCE [LARGE SCALE GENOMIC DNA]</scope>
    <source>
        <strain evidence="4 5">HY188</strain>
    </source>
</reference>
<dbReference type="SUPFAM" id="SSF46785">
    <property type="entry name" value="Winged helix' DNA-binding domain"/>
    <property type="match status" value="1"/>
</dbReference>
<evidence type="ECO:0000313" key="5">
    <source>
        <dbReference type="Proteomes" id="UP000317344"/>
    </source>
</evidence>
<dbReference type="InterPro" id="IPR036390">
    <property type="entry name" value="WH_DNA-bd_sf"/>
</dbReference>
<dbReference type="OrthoDB" id="3171994at2"/>
<dbReference type="Pfam" id="PF25583">
    <property type="entry name" value="WCX"/>
    <property type="match status" value="1"/>
</dbReference>
<organism evidence="4 5">
    <name type="scientific">Tomitella fengzijianii</name>
    <dbReference type="NCBI Taxonomy" id="2597660"/>
    <lineage>
        <taxon>Bacteria</taxon>
        <taxon>Bacillati</taxon>
        <taxon>Actinomycetota</taxon>
        <taxon>Actinomycetes</taxon>
        <taxon>Mycobacteriales</taxon>
        <taxon>Tomitella</taxon>
    </lineage>
</organism>
<dbReference type="SMART" id="SM00420">
    <property type="entry name" value="HTH_DEOR"/>
    <property type="match status" value="1"/>
</dbReference>